<proteinExistence type="predicted"/>
<sequence length="73" mass="9244">MLFGFFWFRNRLKYYSSLLDYFSNFFMIICRYLILDRVFEHFILYFQWQFRLIHQSLSLVTFPDCILQTLTIY</sequence>
<dbReference type="Proteomes" id="UP000785679">
    <property type="component" value="Unassembled WGS sequence"/>
</dbReference>
<protein>
    <submittedName>
        <fullName evidence="1">Uncharacterized protein</fullName>
    </submittedName>
</protein>
<accession>A0A8J8SYE1</accession>
<dbReference type="EMBL" id="RRYP01016602">
    <property type="protein sequence ID" value="TNV74838.1"/>
    <property type="molecule type" value="Genomic_DNA"/>
</dbReference>
<name>A0A8J8SYE1_HALGN</name>
<comment type="caution">
    <text evidence="1">The sequence shown here is derived from an EMBL/GenBank/DDBJ whole genome shotgun (WGS) entry which is preliminary data.</text>
</comment>
<gene>
    <name evidence="1" type="ORF">FGO68_gene7874</name>
</gene>
<dbReference type="AlphaFoldDB" id="A0A8J8SYE1"/>
<reference evidence="1" key="1">
    <citation type="submission" date="2019-06" db="EMBL/GenBank/DDBJ databases">
        <authorList>
            <person name="Zheng W."/>
        </authorList>
    </citation>
    <scope>NUCLEOTIDE SEQUENCE</scope>
    <source>
        <strain evidence="1">QDHG01</strain>
    </source>
</reference>
<evidence type="ECO:0000313" key="2">
    <source>
        <dbReference type="Proteomes" id="UP000785679"/>
    </source>
</evidence>
<evidence type="ECO:0000313" key="1">
    <source>
        <dbReference type="EMBL" id="TNV74838.1"/>
    </source>
</evidence>
<keyword evidence="2" id="KW-1185">Reference proteome</keyword>
<organism evidence="1 2">
    <name type="scientific">Halteria grandinella</name>
    <dbReference type="NCBI Taxonomy" id="5974"/>
    <lineage>
        <taxon>Eukaryota</taxon>
        <taxon>Sar</taxon>
        <taxon>Alveolata</taxon>
        <taxon>Ciliophora</taxon>
        <taxon>Intramacronucleata</taxon>
        <taxon>Spirotrichea</taxon>
        <taxon>Stichotrichia</taxon>
        <taxon>Sporadotrichida</taxon>
        <taxon>Halteriidae</taxon>
        <taxon>Halteria</taxon>
    </lineage>
</organism>